<evidence type="ECO:0000313" key="3">
    <source>
        <dbReference type="Proteomes" id="UP000525078"/>
    </source>
</evidence>
<dbReference type="GO" id="GO:0004523">
    <property type="term" value="F:RNA-DNA hybrid ribonuclease activity"/>
    <property type="evidence" value="ECO:0007669"/>
    <property type="project" value="InterPro"/>
</dbReference>
<dbReference type="Proteomes" id="UP000525078">
    <property type="component" value="Unassembled WGS sequence"/>
</dbReference>
<organism evidence="2 3">
    <name type="scientific">Cannabis sativa</name>
    <name type="common">Hemp</name>
    <name type="synonym">Marijuana</name>
    <dbReference type="NCBI Taxonomy" id="3483"/>
    <lineage>
        <taxon>Eukaryota</taxon>
        <taxon>Viridiplantae</taxon>
        <taxon>Streptophyta</taxon>
        <taxon>Embryophyta</taxon>
        <taxon>Tracheophyta</taxon>
        <taxon>Spermatophyta</taxon>
        <taxon>Magnoliopsida</taxon>
        <taxon>eudicotyledons</taxon>
        <taxon>Gunneridae</taxon>
        <taxon>Pentapetalae</taxon>
        <taxon>rosids</taxon>
        <taxon>fabids</taxon>
        <taxon>Rosales</taxon>
        <taxon>Cannabaceae</taxon>
        <taxon>Cannabis</taxon>
    </lineage>
</organism>
<evidence type="ECO:0000259" key="1">
    <source>
        <dbReference type="Pfam" id="PF13456"/>
    </source>
</evidence>
<feature type="domain" description="RNase H type-1" evidence="1">
    <location>
        <begin position="281"/>
        <end position="352"/>
    </location>
</feature>
<dbReference type="AlphaFoldDB" id="A0A7J6H0X1"/>
<name>A0A7J6H0X1_CANSA</name>
<dbReference type="Pfam" id="PF13456">
    <property type="entry name" value="RVT_3"/>
    <property type="match status" value="1"/>
</dbReference>
<dbReference type="EMBL" id="JAATIP010000033">
    <property type="protein sequence ID" value="KAF4388837.1"/>
    <property type="molecule type" value="Genomic_DNA"/>
</dbReference>
<accession>A0A7J6H0X1</accession>
<sequence length="364" mass="40688">MVGRGDSIDIWRQPWIPWLEYHEFIATMDQVRRKFPQLRTVVDISNSDGSWNSDIISQIFGESMGDRICGIPRLPQSDTDVLVWKGATDGVYTVRKGYEATQLPRSVEDSNLWKNIWKQVWGAFQLGIDWVSLRTNYVQFVKRISKPQSTSFGSVTVPVPCGLVARSRGHGGGGGMQSSLNSVKGRIELMISLLPSDLTSNFLKFAGCLFDGVWKARNELLYKSKVINIDEVWNSILRRYSEGVAVQEEDLKGCKNIVPSRAGGKISDSTEVLCVSDAFWKNGVAGLAVGLVHLRENRVLWFARKESAESPAEAKMLAIRWGLQLATRRGFKSIAVAFDAMVLIKAFHEQNRAVGTLSSWCRAL</sequence>
<protein>
    <recommendedName>
        <fullName evidence="1">RNase H type-1 domain-containing protein</fullName>
    </recommendedName>
</protein>
<reference evidence="2 3" key="1">
    <citation type="journal article" date="2020" name="bioRxiv">
        <title>Sequence and annotation of 42 cannabis genomes reveals extensive copy number variation in cannabinoid synthesis and pathogen resistance genes.</title>
        <authorList>
            <person name="Mckernan K.J."/>
            <person name="Helbert Y."/>
            <person name="Kane L.T."/>
            <person name="Ebling H."/>
            <person name="Zhang L."/>
            <person name="Liu B."/>
            <person name="Eaton Z."/>
            <person name="Mclaughlin S."/>
            <person name="Kingan S."/>
            <person name="Baybayan P."/>
            <person name="Concepcion G."/>
            <person name="Jordan M."/>
            <person name="Riva A."/>
            <person name="Barbazuk W."/>
            <person name="Harkins T."/>
        </authorList>
    </citation>
    <scope>NUCLEOTIDE SEQUENCE [LARGE SCALE GENOMIC DNA]</scope>
    <source>
        <strain evidence="3">cv. Jamaican Lion 4</strain>
        <tissue evidence="2">Leaf</tissue>
    </source>
</reference>
<evidence type="ECO:0000313" key="2">
    <source>
        <dbReference type="EMBL" id="KAF4388837.1"/>
    </source>
</evidence>
<proteinExistence type="predicted"/>
<dbReference type="InterPro" id="IPR002156">
    <property type="entry name" value="RNaseH_domain"/>
</dbReference>
<dbReference type="GO" id="GO:0003676">
    <property type="term" value="F:nucleic acid binding"/>
    <property type="evidence" value="ECO:0007669"/>
    <property type="project" value="InterPro"/>
</dbReference>
<gene>
    <name evidence="2" type="ORF">F8388_019016</name>
</gene>
<comment type="caution">
    <text evidence="2">The sequence shown here is derived from an EMBL/GenBank/DDBJ whole genome shotgun (WGS) entry which is preliminary data.</text>
</comment>